<keyword evidence="2" id="KW-0238">DNA-binding</keyword>
<keyword evidence="3" id="KW-0804">Transcription</keyword>
<gene>
    <name evidence="5" type="ordered locus">Veis_4299</name>
</gene>
<dbReference type="CDD" id="cd01392">
    <property type="entry name" value="HTH_LacI"/>
    <property type="match status" value="1"/>
</dbReference>
<protein>
    <submittedName>
        <fullName evidence="5">Transcriptional regulator, LacI family</fullName>
    </submittedName>
</protein>
<dbReference type="STRING" id="391735.Veis_4299"/>
<dbReference type="CDD" id="cd01575">
    <property type="entry name" value="PBP1_GntR"/>
    <property type="match status" value="1"/>
</dbReference>
<dbReference type="RefSeq" id="WP_011811990.1">
    <property type="nucleotide sequence ID" value="NC_008786.1"/>
</dbReference>
<dbReference type="InterPro" id="IPR046335">
    <property type="entry name" value="LacI/GalR-like_sensor"/>
</dbReference>
<dbReference type="OrthoDB" id="8770688at2"/>
<dbReference type="GeneID" id="76462623"/>
<dbReference type="Gene3D" id="1.10.260.40">
    <property type="entry name" value="lambda repressor-like DNA-binding domains"/>
    <property type="match status" value="1"/>
</dbReference>
<dbReference type="KEGG" id="vei:Veis_4299"/>
<keyword evidence="6" id="KW-1185">Reference proteome</keyword>
<proteinExistence type="predicted"/>
<reference evidence="6" key="1">
    <citation type="submission" date="2006-12" db="EMBL/GenBank/DDBJ databases">
        <title>Complete sequence of chromosome 1 of Verminephrobacter eiseniae EF01-2.</title>
        <authorList>
            <person name="Copeland A."/>
            <person name="Lucas S."/>
            <person name="Lapidus A."/>
            <person name="Barry K."/>
            <person name="Detter J.C."/>
            <person name="Glavina del Rio T."/>
            <person name="Dalin E."/>
            <person name="Tice H."/>
            <person name="Pitluck S."/>
            <person name="Chertkov O."/>
            <person name="Brettin T."/>
            <person name="Bruce D."/>
            <person name="Han C."/>
            <person name="Tapia R."/>
            <person name="Gilna P."/>
            <person name="Schmutz J."/>
            <person name="Larimer F."/>
            <person name="Land M."/>
            <person name="Hauser L."/>
            <person name="Kyrpides N."/>
            <person name="Kim E."/>
            <person name="Stahl D."/>
            <person name="Richardson P."/>
        </authorList>
    </citation>
    <scope>NUCLEOTIDE SEQUENCE [LARGE SCALE GENOMIC DNA]</scope>
    <source>
        <strain evidence="6">EF01-2</strain>
    </source>
</reference>
<dbReference type="InterPro" id="IPR010982">
    <property type="entry name" value="Lambda_DNA-bd_dom_sf"/>
</dbReference>
<evidence type="ECO:0000313" key="5">
    <source>
        <dbReference type="EMBL" id="ABM60003.1"/>
    </source>
</evidence>
<evidence type="ECO:0000256" key="3">
    <source>
        <dbReference type="ARBA" id="ARBA00023163"/>
    </source>
</evidence>
<dbReference type="GO" id="GO:0000976">
    <property type="term" value="F:transcription cis-regulatory region binding"/>
    <property type="evidence" value="ECO:0007669"/>
    <property type="project" value="TreeGrafter"/>
</dbReference>
<evidence type="ECO:0000313" key="6">
    <source>
        <dbReference type="Proteomes" id="UP000000374"/>
    </source>
</evidence>
<dbReference type="EMBL" id="CP000542">
    <property type="protein sequence ID" value="ABM60003.1"/>
    <property type="molecule type" value="Genomic_DNA"/>
</dbReference>
<dbReference type="HOGENOM" id="CLU_037628_6_3_4"/>
<dbReference type="Gene3D" id="3.40.50.2300">
    <property type="match status" value="2"/>
</dbReference>
<dbReference type="PROSITE" id="PS50932">
    <property type="entry name" value="HTH_LACI_2"/>
    <property type="match status" value="1"/>
</dbReference>
<dbReference type="SUPFAM" id="SSF53822">
    <property type="entry name" value="Periplasmic binding protein-like I"/>
    <property type="match status" value="1"/>
</dbReference>
<evidence type="ECO:0000256" key="1">
    <source>
        <dbReference type="ARBA" id="ARBA00023015"/>
    </source>
</evidence>
<feature type="domain" description="HTH lacI-type" evidence="4">
    <location>
        <begin position="18"/>
        <end position="72"/>
    </location>
</feature>
<dbReference type="Pfam" id="PF13377">
    <property type="entry name" value="Peripla_BP_3"/>
    <property type="match status" value="1"/>
</dbReference>
<dbReference type="Pfam" id="PF00356">
    <property type="entry name" value="LacI"/>
    <property type="match status" value="1"/>
</dbReference>
<dbReference type="PROSITE" id="PS00356">
    <property type="entry name" value="HTH_LACI_1"/>
    <property type="match status" value="1"/>
</dbReference>
<dbReference type="Proteomes" id="UP000000374">
    <property type="component" value="Chromosome"/>
</dbReference>
<dbReference type="InterPro" id="IPR028082">
    <property type="entry name" value="Peripla_BP_I"/>
</dbReference>
<dbReference type="PANTHER" id="PTHR30146:SF33">
    <property type="entry name" value="TRANSCRIPTIONAL REGULATOR"/>
    <property type="match status" value="1"/>
</dbReference>
<dbReference type="GO" id="GO:0003700">
    <property type="term" value="F:DNA-binding transcription factor activity"/>
    <property type="evidence" value="ECO:0007669"/>
    <property type="project" value="TreeGrafter"/>
</dbReference>
<evidence type="ECO:0000256" key="2">
    <source>
        <dbReference type="ARBA" id="ARBA00023125"/>
    </source>
</evidence>
<dbReference type="AlphaFoldDB" id="A1WQU6"/>
<dbReference type="eggNOG" id="COG1609">
    <property type="taxonomic scope" value="Bacteria"/>
</dbReference>
<organism evidence="5 6">
    <name type="scientific">Verminephrobacter eiseniae (strain EF01-2)</name>
    <dbReference type="NCBI Taxonomy" id="391735"/>
    <lineage>
        <taxon>Bacteria</taxon>
        <taxon>Pseudomonadati</taxon>
        <taxon>Pseudomonadota</taxon>
        <taxon>Betaproteobacteria</taxon>
        <taxon>Burkholderiales</taxon>
        <taxon>Comamonadaceae</taxon>
        <taxon>Verminephrobacter</taxon>
    </lineage>
</organism>
<accession>A1WQU6</accession>
<dbReference type="InterPro" id="IPR000843">
    <property type="entry name" value="HTH_LacI"/>
</dbReference>
<dbReference type="PANTHER" id="PTHR30146">
    <property type="entry name" value="LACI-RELATED TRANSCRIPTIONAL REPRESSOR"/>
    <property type="match status" value="1"/>
</dbReference>
<dbReference type="SUPFAM" id="SSF47413">
    <property type="entry name" value="lambda repressor-like DNA-binding domains"/>
    <property type="match status" value="1"/>
</dbReference>
<sequence length="348" mass="37837">MNDTDKRQIRRRFGTNSVTMADVARVAGVSAQTVSRVLREPDGCSPQTVERVREAIRSTQYVQNHAASHLASNRSMTVAAVIPQIAASIFAETLQGLSNVLLQAGYQVIIGHTDYSHEREEAVVRNLLGRRPDAFFLVGTHHTDAVRDMLVRAAIPVVESWAWTDAPIDQLVGFSNQAALAEAVAYARRRGHARPTFVGSLRAGDDRARERMDGYLAGMAQHYPGFAPRTVVADELPYTMASGRALLDIARARHPDSDLLLFSSDLLAAGALLACQRQGIAVPQALAVMGFGDYEVASELNPGLTTIAVPTVRMGEEAARILVRRLRNETPDTRTLDLGFELVARGSA</sequence>
<dbReference type="SMART" id="SM00354">
    <property type="entry name" value="HTH_LACI"/>
    <property type="match status" value="1"/>
</dbReference>
<keyword evidence="1" id="KW-0805">Transcription regulation</keyword>
<evidence type="ECO:0000259" key="4">
    <source>
        <dbReference type="PROSITE" id="PS50932"/>
    </source>
</evidence>
<name>A1WQU6_VEREI</name>